<dbReference type="Gene3D" id="3.90.45.10">
    <property type="entry name" value="Peptide deformylase"/>
    <property type="match status" value="1"/>
</dbReference>
<dbReference type="InterPro" id="IPR036821">
    <property type="entry name" value="Peptide_deformylase_sf"/>
</dbReference>
<protein>
    <submittedName>
        <fullName evidence="2">Peptide deformylase</fullName>
        <ecNumber evidence="2">3.5.1.88</ecNumber>
    </submittedName>
</protein>
<proteinExistence type="inferred from homology"/>
<dbReference type="Proteomes" id="UP000616837">
    <property type="component" value="Unassembled WGS sequence"/>
</dbReference>
<keyword evidence="2" id="KW-0378">Hydrolase</keyword>
<dbReference type="InterPro" id="IPR023635">
    <property type="entry name" value="Peptide_deformylase"/>
</dbReference>
<dbReference type="SUPFAM" id="SSF56420">
    <property type="entry name" value="Peptide deformylase"/>
    <property type="match status" value="1"/>
</dbReference>
<evidence type="ECO:0000313" key="2">
    <source>
        <dbReference type="EMBL" id="MBD7894976.1"/>
    </source>
</evidence>
<organism evidence="2 3">
    <name type="scientific">Limosilactobacillus avistercoris</name>
    <dbReference type="NCBI Taxonomy" id="2762243"/>
    <lineage>
        <taxon>Bacteria</taxon>
        <taxon>Bacillati</taxon>
        <taxon>Bacillota</taxon>
        <taxon>Bacilli</taxon>
        <taxon>Lactobacillales</taxon>
        <taxon>Lactobacillaceae</taxon>
        <taxon>Limosilactobacillus</taxon>
    </lineage>
</organism>
<dbReference type="EC" id="3.5.1.88" evidence="2"/>
<dbReference type="GO" id="GO:0042586">
    <property type="term" value="F:peptide deformylase activity"/>
    <property type="evidence" value="ECO:0007669"/>
    <property type="project" value="UniProtKB-EC"/>
</dbReference>
<dbReference type="CDD" id="cd00487">
    <property type="entry name" value="Pep_deformylase"/>
    <property type="match status" value="1"/>
</dbReference>
<sequence length="136" mass="15481">MIKAINHDQSFLQQRAIPATKQDLNIGIDLQDTLKVHQNECIGMAANMIGVNKAVIIATLGPFNVVMYNPQITQKLIPYQTEEGCLSLQGKRPVTRYRQIKVTFYNQEWQPQFLQLSDLPAEIIQHEVDHLNGILI</sequence>
<evidence type="ECO:0000256" key="1">
    <source>
        <dbReference type="ARBA" id="ARBA00010759"/>
    </source>
</evidence>
<dbReference type="PRINTS" id="PR01576">
    <property type="entry name" value="PDEFORMYLASE"/>
</dbReference>
<accession>A0ABR8PCK4</accession>
<dbReference type="PIRSF" id="PIRSF004749">
    <property type="entry name" value="Pep_def"/>
    <property type="match status" value="1"/>
</dbReference>
<name>A0ABR8PCK4_9LACO</name>
<keyword evidence="3" id="KW-1185">Reference proteome</keyword>
<dbReference type="EMBL" id="JACSQW010000009">
    <property type="protein sequence ID" value="MBD7894976.1"/>
    <property type="molecule type" value="Genomic_DNA"/>
</dbReference>
<dbReference type="PANTHER" id="PTHR10458">
    <property type="entry name" value="PEPTIDE DEFORMYLASE"/>
    <property type="match status" value="1"/>
</dbReference>
<gene>
    <name evidence="2" type="ORF">H9564_04495</name>
</gene>
<dbReference type="PANTHER" id="PTHR10458:SF22">
    <property type="entry name" value="PEPTIDE DEFORMYLASE"/>
    <property type="match status" value="1"/>
</dbReference>
<dbReference type="RefSeq" id="WP_191684325.1">
    <property type="nucleotide sequence ID" value="NZ_JACSQW010000009.1"/>
</dbReference>
<evidence type="ECO:0000313" key="3">
    <source>
        <dbReference type="Proteomes" id="UP000616837"/>
    </source>
</evidence>
<dbReference type="NCBIfam" id="NF006670">
    <property type="entry name" value="PRK09218.1"/>
    <property type="match status" value="1"/>
</dbReference>
<dbReference type="Pfam" id="PF01327">
    <property type="entry name" value="Pep_deformylase"/>
    <property type="match status" value="1"/>
</dbReference>
<reference evidence="2 3" key="1">
    <citation type="submission" date="2020-08" db="EMBL/GenBank/DDBJ databases">
        <title>A Genomic Blueprint of the Chicken Gut Microbiome.</title>
        <authorList>
            <person name="Gilroy R."/>
            <person name="Ravi A."/>
            <person name="Getino M."/>
            <person name="Pursley I."/>
            <person name="Horton D.L."/>
            <person name="Alikhan N.-F."/>
            <person name="Baker D."/>
            <person name="Gharbi K."/>
            <person name="Hall N."/>
            <person name="Watson M."/>
            <person name="Adriaenssens E.M."/>
            <person name="Foster-Nyarko E."/>
            <person name="Jarju S."/>
            <person name="Secka A."/>
            <person name="Antonio M."/>
            <person name="Oren A."/>
            <person name="Chaudhuri R."/>
            <person name="La Ragione R.M."/>
            <person name="Hildebrand F."/>
            <person name="Pallen M.J."/>
        </authorList>
    </citation>
    <scope>NUCLEOTIDE SEQUENCE [LARGE SCALE GENOMIC DNA]</scope>
    <source>
        <strain evidence="2 3">Sa3CUN2</strain>
    </source>
</reference>
<comment type="similarity">
    <text evidence="1">Belongs to the polypeptide deformylase family.</text>
</comment>
<comment type="caution">
    <text evidence="2">The sequence shown here is derived from an EMBL/GenBank/DDBJ whole genome shotgun (WGS) entry which is preliminary data.</text>
</comment>